<feature type="chain" id="PRO_5011577031" evidence="1">
    <location>
        <begin position="22"/>
        <end position="82"/>
    </location>
</feature>
<evidence type="ECO:0000313" key="2">
    <source>
        <dbReference type="EMBL" id="SEP81107.1"/>
    </source>
</evidence>
<dbReference type="EMBL" id="FOFG01000001">
    <property type="protein sequence ID" value="SEP81107.1"/>
    <property type="molecule type" value="Genomic_DNA"/>
</dbReference>
<protein>
    <submittedName>
        <fullName evidence="2">Uncharacterized protein</fullName>
    </submittedName>
</protein>
<evidence type="ECO:0000256" key="1">
    <source>
        <dbReference type="SAM" id="SignalP"/>
    </source>
</evidence>
<gene>
    <name evidence="2" type="ORF">SAMN05216548_101547</name>
</gene>
<accession>A0A1H9AX93</accession>
<name>A0A1H9AX93_9HYPH</name>
<sequence length="82" mass="9166">MTFAKTVLAAALVVGSAAAFAAPASAQDRTVVIEHDGGPMHHRGPWMDHRPMHPPMHRNCMVRTTRTMHHGQTVIRKERMCR</sequence>
<keyword evidence="3" id="KW-1185">Reference proteome</keyword>
<feature type="signal peptide" evidence="1">
    <location>
        <begin position="1"/>
        <end position="21"/>
    </location>
</feature>
<dbReference type="Proteomes" id="UP000199647">
    <property type="component" value="Unassembled WGS sequence"/>
</dbReference>
<keyword evidence="1" id="KW-0732">Signal</keyword>
<proteinExistence type="predicted"/>
<evidence type="ECO:0000313" key="3">
    <source>
        <dbReference type="Proteomes" id="UP000199647"/>
    </source>
</evidence>
<reference evidence="2 3" key="1">
    <citation type="submission" date="2016-10" db="EMBL/GenBank/DDBJ databases">
        <authorList>
            <person name="de Groot N.N."/>
        </authorList>
    </citation>
    <scope>NUCLEOTIDE SEQUENCE [LARGE SCALE GENOMIC DNA]</scope>
    <source>
        <strain evidence="2 3">A52C2</strain>
    </source>
</reference>
<organism evidence="2 3">
    <name type="scientific">Faunimonas pinastri</name>
    <dbReference type="NCBI Taxonomy" id="1855383"/>
    <lineage>
        <taxon>Bacteria</taxon>
        <taxon>Pseudomonadati</taxon>
        <taxon>Pseudomonadota</taxon>
        <taxon>Alphaproteobacteria</taxon>
        <taxon>Hyphomicrobiales</taxon>
        <taxon>Afifellaceae</taxon>
        <taxon>Faunimonas</taxon>
    </lineage>
</organism>
<dbReference type="AlphaFoldDB" id="A0A1H9AX93"/>
<dbReference type="RefSeq" id="WP_092495010.1">
    <property type="nucleotide sequence ID" value="NZ_FOFG01000001.1"/>
</dbReference>